<evidence type="ECO:0000256" key="2">
    <source>
        <dbReference type="ARBA" id="ARBA00007379"/>
    </source>
</evidence>
<evidence type="ECO:0000256" key="9">
    <source>
        <dbReference type="ARBA" id="ARBA00023306"/>
    </source>
</evidence>
<keyword evidence="8 10" id="KW-0472">Membrane</keyword>
<dbReference type="InterPro" id="IPR058204">
    <property type="entry name" value="FtsX_firmicutes-type"/>
</dbReference>
<evidence type="ECO:0000259" key="12">
    <source>
        <dbReference type="Pfam" id="PF02687"/>
    </source>
</evidence>
<proteinExistence type="inferred from homology"/>
<dbReference type="EMBL" id="CP095073">
    <property type="protein sequence ID" value="UOQ45743.1"/>
    <property type="molecule type" value="Genomic_DNA"/>
</dbReference>
<evidence type="ECO:0000256" key="6">
    <source>
        <dbReference type="ARBA" id="ARBA00022692"/>
    </source>
</evidence>
<evidence type="ECO:0000313" key="15">
    <source>
        <dbReference type="Proteomes" id="UP000831787"/>
    </source>
</evidence>
<evidence type="ECO:0000313" key="14">
    <source>
        <dbReference type="EMBL" id="UOQ45743.1"/>
    </source>
</evidence>
<comment type="function">
    <text evidence="10">Part of the ABC transporter FtsEX involved in asymmetric cellular division facilitating the initiation of sporulation.</text>
</comment>
<keyword evidence="7 11" id="KW-1133">Transmembrane helix</keyword>
<dbReference type="InterPro" id="IPR003838">
    <property type="entry name" value="ABC3_permease_C"/>
</dbReference>
<keyword evidence="6 11" id="KW-0812">Transmembrane</keyword>
<comment type="similarity">
    <text evidence="2 10">Belongs to the ABC-4 integral membrane protein family. FtsX subfamily.</text>
</comment>
<dbReference type="Proteomes" id="UP000831787">
    <property type="component" value="Chromosome"/>
</dbReference>
<dbReference type="NCBIfam" id="NF038347">
    <property type="entry name" value="FtsX_Gpos"/>
    <property type="match status" value="1"/>
</dbReference>
<keyword evidence="5 10" id="KW-0132">Cell division</keyword>
<dbReference type="InterPro" id="IPR004513">
    <property type="entry name" value="FtsX"/>
</dbReference>
<dbReference type="PIRSF" id="PIRSF003097">
    <property type="entry name" value="FtsX"/>
    <property type="match status" value="1"/>
</dbReference>
<keyword evidence="4 10" id="KW-1003">Cell membrane</keyword>
<dbReference type="PANTHER" id="PTHR47755">
    <property type="entry name" value="CELL DIVISION PROTEIN FTSX"/>
    <property type="match status" value="1"/>
</dbReference>
<organism evidence="14 15">
    <name type="scientific">Halobacillus salinarum</name>
    <dbReference type="NCBI Taxonomy" id="2932257"/>
    <lineage>
        <taxon>Bacteria</taxon>
        <taxon>Bacillati</taxon>
        <taxon>Bacillota</taxon>
        <taxon>Bacilli</taxon>
        <taxon>Bacillales</taxon>
        <taxon>Bacillaceae</taxon>
        <taxon>Halobacillus</taxon>
    </lineage>
</organism>
<gene>
    <name evidence="14" type="primary">ftsX</name>
    <name evidence="14" type="ORF">MUN89_07390</name>
</gene>
<evidence type="ECO:0000256" key="7">
    <source>
        <dbReference type="ARBA" id="ARBA00022989"/>
    </source>
</evidence>
<reference evidence="14 15" key="1">
    <citation type="submission" date="2022-04" db="EMBL/GenBank/DDBJ databases">
        <title>Halobacillus sp. isolated from saltern.</title>
        <authorList>
            <person name="Won M."/>
            <person name="Lee C.-M."/>
            <person name="Woen H.-Y."/>
            <person name="Kwon S.-W."/>
        </authorList>
    </citation>
    <scope>NUCLEOTIDE SEQUENCE [LARGE SCALE GENOMIC DNA]</scope>
    <source>
        <strain evidence="14 15">SSBR10-3</strain>
    </source>
</reference>
<dbReference type="Pfam" id="PF02687">
    <property type="entry name" value="FtsX"/>
    <property type="match status" value="1"/>
</dbReference>
<comment type="subcellular location">
    <subcellularLocation>
        <location evidence="1">Cell membrane</location>
        <topology evidence="1">Multi-pass membrane protein</topology>
    </subcellularLocation>
</comment>
<evidence type="ECO:0000256" key="10">
    <source>
        <dbReference type="PIRNR" id="PIRNR003097"/>
    </source>
</evidence>
<evidence type="ECO:0000256" key="5">
    <source>
        <dbReference type="ARBA" id="ARBA00022618"/>
    </source>
</evidence>
<sequence>MKIRTLGRHIREGSKSVVRNGWMTVSSIGAVTTTLLLVGVFLAVMLNLNEIASSVEKDVEIKVLVELTANDQEIDDLGDKLKDIPEVGTVDFSPKEEELNELIDSLGDQGKAFELFKQSNPLNDAYVVKPENPVDVIDIANKVEGFDHVYKVDYGEEIVQRLFQFNQYARNIGLALIIGLVFTAIFLISNTIKITIIARRREIGIMKLVGATNGFIRWPFFIEGMLLGVLGSIIPIAGVVSAYYYLYYHLRDRIQFDFVHLLPFNPFAWQLAAIILAIGAFIGIWGSVMSVRKFLKV</sequence>
<feature type="transmembrane region" description="Helical" evidence="11">
    <location>
        <begin position="225"/>
        <end position="247"/>
    </location>
</feature>
<protein>
    <recommendedName>
        <fullName evidence="3 10">Cell division protein FtsX</fullName>
    </recommendedName>
</protein>
<name>A0ABY4EMR4_9BACI</name>
<keyword evidence="9 10" id="KW-0131">Cell cycle</keyword>
<dbReference type="Pfam" id="PF18075">
    <property type="entry name" value="FtsX_ECD"/>
    <property type="match status" value="1"/>
</dbReference>
<feature type="domain" description="ABC3 transporter permease C-terminal" evidence="12">
    <location>
        <begin position="176"/>
        <end position="295"/>
    </location>
</feature>
<dbReference type="Gene3D" id="3.30.70.3040">
    <property type="match status" value="1"/>
</dbReference>
<evidence type="ECO:0000259" key="13">
    <source>
        <dbReference type="Pfam" id="PF18075"/>
    </source>
</evidence>
<feature type="transmembrane region" description="Helical" evidence="11">
    <location>
        <begin position="21"/>
        <end position="46"/>
    </location>
</feature>
<dbReference type="InterPro" id="IPR040690">
    <property type="entry name" value="FtsX_ECD"/>
</dbReference>
<evidence type="ECO:0000256" key="8">
    <source>
        <dbReference type="ARBA" id="ARBA00023136"/>
    </source>
</evidence>
<dbReference type="RefSeq" id="WP_244712577.1">
    <property type="nucleotide sequence ID" value="NZ_CP095073.1"/>
</dbReference>
<dbReference type="PANTHER" id="PTHR47755:SF1">
    <property type="entry name" value="CELL DIVISION PROTEIN FTSX"/>
    <property type="match status" value="1"/>
</dbReference>
<feature type="transmembrane region" description="Helical" evidence="11">
    <location>
        <begin position="172"/>
        <end position="192"/>
    </location>
</feature>
<keyword evidence="15" id="KW-1185">Reference proteome</keyword>
<feature type="domain" description="FtsX extracellular" evidence="13">
    <location>
        <begin position="59"/>
        <end position="152"/>
    </location>
</feature>
<feature type="transmembrane region" description="Helical" evidence="11">
    <location>
        <begin position="267"/>
        <end position="288"/>
    </location>
</feature>
<evidence type="ECO:0000256" key="1">
    <source>
        <dbReference type="ARBA" id="ARBA00004651"/>
    </source>
</evidence>
<evidence type="ECO:0000256" key="4">
    <source>
        <dbReference type="ARBA" id="ARBA00022475"/>
    </source>
</evidence>
<evidence type="ECO:0000256" key="3">
    <source>
        <dbReference type="ARBA" id="ARBA00021907"/>
    </source>
</evidence>
<evidence type="ECO:0000256" key="11">
    <source>
        <dbReference type="SAM" id="Phobius"/>
    </source>
</evidence>
<accession>A0ABY4EMR4</accession>